<gene>
    <name evidence="1" type="ORF">J1N35_033007</name>
</gene>
<dbReference type="AlphaFoldDB" id="A0A9D3UPC3"/>
<proteinExistence type="predicted"/>
<keyword evidence="2" id="KW-1185">Reference proteome</keyword>
<reference evidence="1 2" key="1">
    <citation type="journal article" date="2021" name="Plant Biotechnol. J.">
        <title>Multi-omics assisted identification of the key and species-specific regulatory components of drought-tolerant mechanisms in Gossypium stocksii.</title>
        <authorList>
            <person name="Yu D."/>
            <person name="Ke L."/>
            <person name="Zhang D."/>
            <person name="Wu Y."/>
            <person name="Sun Y."/>
            <person name="Mei J."/>
            <person name="Sun J."/>
            <person name="Sun Y."/>
        </authorList>
    </citation>
    <scope>NUCLEOTIDE SEQUENCE [LARGE SCALE GENOMIC DNA]</scope>
    <source>
        <strain evidence="2">cv. E1</strain>
        <tissue evidence="1">Leaf</tissue>
    </source>
</reference>
<dbReference type="Proteomes" id="UP000828251">
    <property type="component" value="Unassembled WGS sequence"/>
</dbReference>
<evidence type="ECO:0000313" key="1">
    <source>
        <dbReference type="EMBL" id="KAH1054942.1"/>
    </source>
</evidence>
<dbReference type="EMBL" id="JAIQCV010000010">
    <property type="protein sequence ID" value="KAH1054942.1"/>
    <property type="molecule type" value="Genomic_DNA"/>
</dbReference>
<evidence type="ECO:0000313" key="2">
    <source>
        <dbReference type="Proteomes" id="UP000828251"/>
    </source>
</evidence>
<name>A0A9D3UPC3_9ROSI</name>
<organism evidence="1 2">
    <name type="scientific">Gossypium stocksii</name>
    <dbReference type="NCBI Taxonomy" id="47602"/>
    <lineage>
        <taxon>Eukaryota</taxon>
        <taxon>Viridiplantae</taxon>
        <taxon>Streptophyta</taxon>
        <taxon>Embryophyta</taxon>
        <taxon>Tracheophyta</taxon>
        <taxon>Spermatophyta</taxon>
        <taxon>Magnoliopsida</taxon>
        <taxon>eudicotyledons</taxon>
        <taxon>Gunneridae</taxon>
        <taxon>Pentapetalae</taxon>
        <taxon>rosids</taxon>
        <taxon>malvids</taxon>
        <taxon>Malvales</taxon>
        <taxon>Malvaceae</taxon>
        <taxon>Malvoideae</taxon>
        <taxon>Gossypium</taxon>
    </lineage>
</organism>
<comment type="caution">
    <text evidence="1">The sequence shown here is derived from an EMBL/GenBank/DDBJ whole genome shotgun (WGS) entry which is preliminary data.</text>
</comment>
<protein>
    <submittedName>
        <fullName evidence="1">Uncharacterized protein</fullName>
    </submittedName>
</protein>
<sequence length="80" mass="8764">MEVGMIEEYGQHDGGCGLVPVADGEFFIYDISFPFRTRITNLVGQSGTSEWKIKIAVAGDRTRVARVTGGNTHHYTTTTV</sequence>
<accession>A0A9D3UPC3</accession>